<accession>A0ABV7YQT3</accession>
<keyword evidence="2" id="KW-1185">Reference proteome</keyword>
<organism evidence="1 2">
    <name type="scientific">Tenggerimyces flavus</name>
    <dbReference type="NCBI Taxonomy" id="1708749"/>
    <lineage>
        <taxon>Bacteria</taxon>
        <taxon>Bacillati</taxon>
        <taxon>Actinomycetota</taxon>
        <taxon>Actinomycetes</taxon>
        <taxon>Propionibacteriales</taxon>
        <taxon>Nocardioidaceae</taxon>
        <taxon>Tenggerimyces</taxon>
    </lineage>
</organism>
<gene>
    <name evidence="1" type="ORF">ACFOUW_38250</name>
</gene>
<comment type="caution">
    <text evidence="1">The sequence shown here is derived from an EMBL/GenBank/DDBJ whole genome shotgun (WGS) entry which is preliminary data.</text>
</comment>
<dbReference type="EMBL" id="JBHRZH010000056">
    <property type="protein sequence ID" value="MFC3766722.1"/>
    <property type="molecule type" value="Genomic_DNA"/>
</dbReference>
<protein>
    <submittedName>
        <fullName evidence="1">Uncharacterized protein</fullName>
    </submittedName>
</protein>
<proteinExistence type="predicted"/>
<evidence type="ECO:0000313" key="2">
    <source>
        <dbReference type="Proteomes" id="UP001595699"/>
    </source>
</evidence>
<name>A0ABV7YQT3_9ACTN</name>
<evidence type="ECO:0000313" key="1">
    <source>
        <dbReference type="EMBL" id="MFC3766722.1"/>
    </source>
</evidence>
<reference evidence="2" key="1">
    <citation type="journal article" date="2019" name="Int. J. Syst. Evol. Microbiol.">
        <title>The Global Catalogue of Microorganisms (GCM) 10K type strain sequencing project: providing services to taxonomists for standard genome sequencing and annotation.</title>
        <authorList>
            <consortium name="The Broad Institute Genomics Platform"/>
            <consortium name="The Broad Institute Genome Sequencing Center for Infectious Disease"/>
            <person name="Wu L."/>
            <person name="Ma J."/>
        </authorList>
    </citation>
    <scope>NUCLEOTIDE SEQUENCE [LARGE SCALE GENOMIC DNA]</scope>
    <source>
        <strain evidence="2">CGMCC 4.7241</strain>
    </source>
</reference>
<dbReference type="Proteomes" id="UP001595699">
    <property type="component" value="Unassembled WGS sequence"/>
</dbReference>
<dbReference type="RefSeq" id="WP_205123374.1">
    <property type="nucleotide sequence ID" value="NZ_JAFBCM010000001.1"/>
</dbReference>
<sequence length="65" mass="6687">MTLTISLVVVLAVAAIILFKFAHLKPLHAVICALFGFTLATTGLADPVRDVLDGIVSAIGRALAG</sequence>